<dbReference type="AlphaFoldDB" id="A0AAD1YCM4"/>
<reference evidence="2" key="1">
    <citation type="submission" date="2022-10" db="EMBL/GenBank/DDBJ databases">
        <authorList>
            <person name="Aires J."/>
            <person name="Mesa V."/>
        </authorList>
    </citation>
    <scope>NUCLEOTIDE SEQUENCE</scope>
    <source>
        <strain evidence="2">Clostridium neonatale JD116</strain>
    </source>
</reference>
<accession>A0AAD1YCM4</accession>
<dbReference type="EMBL" id="CAMTCP010000044">
    <property type="protein sequence ID" value="CAI3543500.1"/>
    <property type="molecule type" value="Genomic_DNA"/>
</dbReference>
<feature type="compositionally biased region" description="Basic and acidic residues" evidence="1">
    <location>
        <begin position="43"/>
        <end position="65"/>
    </location>
</feature>
<feature type="compositionally biased region" description="Polar residues" evidence="1">
    <location>
        <begin position="33"/>
        <end position="42"/>
    </location>
</feature>
<organism evidence="2 3">
    <name type="scientific">Clostridium neonatale</name>
    <dbReference type="NCBI Taxonomy" id="137838"/>
    <lineage>
        <taxon>Bacteria</taxon>
        <taxon>Bacillati</taxon>
        <taxon>Bacillota</taxon>
        <taxon>Clostridia</taxon>
        <taxon>Eubacteriales</taxon>
        <taxon>Clostridiaceae</taxon>
        <taxon>Clostridium</taxon>
    </lineage>
</organism>
<evidence type="ECO:0000313" key="2">
    <source>
        <dbReference type="EMBL" id="CAI3543500.1"/>
    </source>
</evidence>
<proteinExistence type="predicted"/>
<dbReference type="Proteomes" id="UP001189143">
    <property type="component" value="Unassembled WGS sequence"/>
</dbReference>
<feature type="region of interest" description="Disordered" evidence="1">
    <location>
        <begin position="26"/>
        <end position="89"/>
    </location>
</feature>
<protein>
    <submittedName>
        <fullName evidence="2">Uncharacterized protein</fullName>
    </submittedName>
</protein>
<comment type="caution">
    <text evidence="2">The sequence shown here is derived from an EMBL/GenBank/DDBJ whole genome shotgun (WGS) entry which is preliminary data.</text>
</comment>
<sequence length="128" mass="14520">MKRIQLIILPLIIYAFITECNKAQINNEDKQTNNKSAQTSKANDNKENKKETADVSQTNEKKETSNESLQTSDKDNKKSTETNSKNDNSINDEIFFCDWTITGTAASGPITIYSTEDIKKIIVTKIYY</sequence>
<gene>
    <name evidence="2" type="ORF">CNEO2_130096</name>
</gene>
<evidence type="ECO:0000313" key="3">
    <source>
        <dbReference type="Proteomes" id="UP001189143"/>
    </source>
</evidence>
<evidence type="ECO:0000256" key="1">
    <source>
        <dbReference type="SAM" id="MobiDB-lite"/>
    </source>
</evidence>
<name>A0AAD1YCM4_9CLOT</name>
<dbReference type="RefSeq" id="WP_125149038.1">
    <property type="nucleotide sequence ID" value="NZ_CAMRXC010000284.1"/>
</dbReference>